<dbReference type="PRINTS" id="PR00315">
    <property type="entry name" value="ELONGATNFCT"/>
</dbReference>
<dbReference type="GO" id="GO:0005886">
    <property type="term" value="C:plasma membrane"/>
    <property type="evidence" value="ECO:0007669"/>
    <property type="project" value="UniProtKB-SubCell"/>
</dbReference>
<dbReference type="GO" id="GO:0003746">
    <property type="term" value="F:translation elongation factor activity"/>
    <property type="evidence" value="ECO:0007669"/>
    <property type="project" value="UniProtKB-UniRule"/>
</dbReference>
<comment type="catalytic activity">
    <reaction evidence="8 12">
        <text>GTP + H2O = GDP + phosphate + H(+)</text>
        <dbReference type="Rhea" id="RHEA:19669"/>
        <dbReference type="ChEBI" id="CHEBI:15377"/>
        <dbReference type="ChEBI" id="CHEBI:15378"/>
        <dbReference type="ChEBI" id="CHEBI:37565"/>
        <dbReference type="ChEBI" id="CHEBI:43474"/>
        <dbReference type="ChEBI" id="CHEBI:58189"/>
        <dbReference type="EC" id="3.6.5.n1"/>
    </reaction>
</comment>
<feature type="binding site" evidence="12">
    <location>
        <begin position="29"/>
        <end position="34"/>
    </location>
    <ligand>
        <name>GTP</name>
        <dbReference type="ChEBI" id="CHEBI:37565"/>
    </ligand>
</feature>
<keyword evidence="7 12" id="KW-0472">Membrane</keyword>
<comment type="similarity">
    <text evidence="1 12">Belongs to the TRAFAC class translation factor GTPase superfamily. Classic translation factor GTPase family. LepA subfamily.</text>
</comment>
<dbReference type="PROSITE" id="PS00301">
    <property type="entry name" value="G_TR_1"/>
    <property type="match status" value="1"/>
</dbReference>
<evidence type="ECO:0000256" key="2">
    <source>
        <dbReference type="ARBA" id="ARBA00022475"/>
    </source>
</evidence>
<dbReference type="InterPro" id="IPR013842">
    <property type="entry name" value="LepA_CTD"/>
</dbReference>
<evidence type="ECO:0000256" key="8">
    <source>
        <dbReference type="ARBA" id="ARBA00050293"/>
    </source>
</evidence>
<dbReference type="Gene3D" id="2.40.30.10">
    <property type="entry name" value="Translation factors"/>
    <property type="match status" value="1"/>
</dbReference>
<dbReference type="NCBIfam" id="TIGR00231">
    <property type="entry name" value="small_GTP"/>
    <property type="match status" value="1"/>
</dbReference>
<evidence type="ECO:0000256" key="5">
    <source>
        <dbReference type="ARBA" id="ARBA00022917"/>
    </source>
</evidence>
<dbReference type="InterPro" id="IPR000795">
    <property type="entry name" value="T_Tr_GTP-bd_dom"/>
</dbReference>
<keyword evidence="3 12" id="KW-0547">Nucleotide-binding</keyword>
<evidence type="ECO:0000256" key="4">
    <source>
        <dbReference type="ARBA" id="ARBA00022801"/>
    </source>
</evidence>
<protein>
    <recommendedName>
        <fullName evidence="11 12">Elongation factor 4</fullName>
        <shortName evidence="12">EF-4</shortName>
        <ecNumber evidence="11 12">3.6.5.n1</ecNumber>
    </recommendedName>
    <alternativeName>
        <fullName evidence="12">Ribosomal back-translocase LepA</fullName>
    </alternativeName>
</protein>
<dbReference type="FunFam" id="3.30.70.870:FF:000004">
    <property type="entry name" value="Translation factor GUF1, mitochondrial"/>
    <property type="match status" value="1"/>
</dbReference>
<dbReference type="InterPro" id="IPR038363">
    <property type="entry name" value="LepA_C_sf"/>
</dbReference>
<evidence type="ECO:0000256" key="9">
    <source>
        <dbReference type="ARBA" id="ARBA00057626"/>
    </source>
</evidence>
<evidence type="ECO:0000256" key="6">
    <source>
        <dbReference type="ARBA" id="ARBA00023134"/>
    </source>
</evidence>
<dbReference type="FunFam" id="3.30.70.2570:FF:000001">
    <property type="entry name" value="Translation factor GUF1, mitochondrial"/>
    <property type="match status" value="1"/>
</dbReference>
<dbReference type="Gene3D" id="3.30.70.240">
    <property type="match status" value="1"/>
</dbReference>
<dbReference type="GO" id="GO:0003924">
    <property type="term" value="F:GTPase activity"/>
    <property type="evidence" value="ECO:0007669"/>
    <property type="project" value="UniProtKB-UniRule"/>
</dbReference>
<dbReference type="Pfam" id="PF00679">
    <property type="entry name" value="EFG_C"/>
    <property type="match status" value="1"/>
</dbReference>
<keyword evidence="6 12" id="KW-0342">GTP-binding</keyword>
<evidence type="ECO:0000259" key="13">
    <source>
        <dbReference type="PROSITE" id="PS51722"/>
    </source>
</evidence>
<dbReference type="RefSeq" id="WP_189555766.1">
    <property type="nucleotide sequence ID" value="NZ_BMTE01000001.1"/>
</dbReference>
<comment type="caution">
    <text evidence="14">The sequence shown here is derived from an EMBL/GenBank/DDBJ whole genome shotgun (WGS) entry which is preliminary data.</text>
</comment>
<dbReference type="CDD" id="cd16260">
    <property type="entry name" value="EF4_III"/>
    <property type="match status" value="1"/>
</dbReference>
<dbReference type="Pfam" id="PF06421">
    <property type="entry name" value="LepA_C"/>
    <property type="match status" value="1"/>
</dbReference>
<dbReference type="GO" id="GO:0043022">
    <property type="term" value="F:ribosome binding"/>
    <property type="evidence" value="ECO:0007669"/>
    <property type="project" value="UniProtKB-UniRule"/>
</dbReference>
<dbReference type="NCBIfam" id="TIGR01393">
    <property type="entry name" value="lepA"/>
    <property type="match status" value="1"/>
</dbReference>
<name>A0A918EUD5_9ACTN</name>
<evidence type="ECO:0000256" key="7">
    <source>
        <dbReference type="ARBA" id="ARBA00023136"/>
    </source>
</evidence>
<evidence type="ECO:0000256" key="12">
    <source>
        <dbReference type="HAMAP-Rule" id="MF_00071"/>
    </source>
</evidence>
<comment type="function">
    <text evidence="9 12">Required for accurate and efficient protein synthesis under certain stress conditions. May act as a fidelity factor of the translation reaction, by catalyzing a one-codon backward translocation of tRNAs on improperly translocated ribosomes. Back-translocation proceeds from a post-translocation (POST) complex to a pre-translocation (PRE) complex, thus giving elongation factor G a second chance to translocate the tRNAs correctly. Binds to ribosomes in a GTP-dependent manner.</text>
</comment>
<dbReference type="InterPro" id="IPR004161">
    <property type="entry name" value="EFTu-like_2"/>
</dbReference>
<dbReference type="Proteomes" id="UP000656732">
    <property type="component" value="Unassembled WGS sequence"/>
</dbReference>
<dbReference type="Gene3D" id="3.40.50.300">
    <property type="entry name" value="P-loop containing nucleotide triphosphate hydrolases"/>
    <property type="match status" value="1"/>
</dbReference>
<keyword evidence="14" id="KW-0251">Elongation factor</keyword>
<reference evidence="14" key="1">
    <citation type="journal article" date="2014" name="Int. J. Syst. Evol. Microbiol.">
        <title>Complete genome sequence of Corynebacterium casei LMG S-19264T (=DSM 44701T), isolated from a smear-ripened cheese.</title>
        <authorList>
            <consortium name="US DOE Joint Genome Institute (JGI-PGF)"/>
            <person name="Walter F."/>
            <person name="Albersmeier A."/>
            <person name="Kalinowski J."/>
            <person name="Ruckert C."/>
        </authorList>
    </citation>
    <scope>NUCLEOTIDE SEQUENCE</scope>
    <source>
        <strain evidence="14">JCM 4403</strain>
    </source>
</reference>
<keyword evidence="5 12" id="KW-0648">Protein biosynthesis</keyword>
<feature type="domain" description="Tr-type G" evidence="13">
    <location>
        <begin position="17"/>
        <end position="201"/>
    </location>
</feature>
<dbReference type="Pfam" id="PF00009">
    <property type="entry name" value="GTP_EFTU"/>
    <property type="match status" value="1"/>
</dbReference>
<reference evidence="14" key="2">
    <citation type="submission" date="2020-09" db="EMBL/GenBank/DDBJ databases">
        <authorList>
            <person name="Sun Q."/>
            <person name="Ohkuma M."/>
        </authorList>
    </citation>
    <scope>NUCLEOTIDE SEQUENCE</scope>
    <source>
        <strain evidence="14">JCM 4403</strain>
    </source>
</reference>
<evidence type="ECO:0000256" key="11">
    <source>
        <dbReference type="ARBA" id="ARBA00066744"/>
    </source>
</evidence>
<keyword evidence="15" id="KW-1185">Reference proteome</keyword>
<dbReference type="PANTHER" id="PTHR43512">
    <property type="entry name" value="TRANSLATION FACTOR GUF1-RELATED"/>
    <property type="match status" value="1"/>
</dbReference>
<dbReference type="FunFam" id="3.30.70.240:FF:000011">
    <property type="entry name" value="Elongation factor 4"/>
    <property type="match status" value="1"/>
</dbReference>
<dbReference type="GO" id="GO:0045727">
    <property type="term" value="P:positive regulation of translation"/>
    <property type="evidence" value="ECO:0007669"/>
    <property type="project" value="UniProtKB-UniRule"/>
</dbReference>
<dbReference type="SUPFAM" id="SSF50447">
    <property type="entry name" value="Translation proteins"/>
    <property type="match status" value="1"/>
</dbReference>
<proteinExistence type="inferred from homology"/>
<evidence type="ECO:0000256" key="10">
    <source>
        <dbReference type="ARBA" id="ARBA00061052"/>
    </source>
</evidence>
<comment type="similarity">
    <text evidence="10">Belongs to the GTP-binding elongation factor family. LepA subfamily.</text>
</comment>
<evidence type="ECO:0000313" key="15">
    <source>
        <dbReference type="Proteomes" id="UP000656732"/>
    </source>
</evidence>
<dbReference type="PROSITE" id="PS51722">
    <property type="entry name" value="G_TR_2"/>
    <property type="match status" value="1"/>
</dbReference>
<dbReference type="CDD" id="cd01890">
    <property type="entry name" value="LepA"/>
    <property type="match status" value="1"/>
</dbReference>
<dbReference type="Pfam" id="PF03144">
    <property type="entry name" value="GTP_EFTU_D2"/>
    <property type="match status" value="1"/>
</dbReference>
<dbReference type="PANTHER" id="PTHR43512:SF4">
    <property type="entry name" value="TRANSLATION FACTOR GUF1 HOMOLOG, CHLOROPLASTIC"/>
    <property type="match status" value="1"/>
</dbReference>
<dbReference type="InterPro" id="IPR035654">
    <property type="entry name" value="LepA_IV"/>
</dbReference>
<dbReference type="InterPro" id="IPR005225">
    <property type="entry name" value="Small_GTP-bd"/>
</dbReference>
<dbReference type="HAMAP" id="MF_00071">
    <property type="entry name" value="LepA"/>
    <property type="match status" value="1"/>
</dbReference>
<evidence type="ECO:0000256" key="1">
    <source>
        <dbReference type="ARBA" id="ARBA00005454"/>
    </source>
</evidence>
<dbReference type="InterPro" id="IPR035647">
    <property type="entry name" value="EFG_III/V"/>
</dbReference>
<dbReference type="InterPro" id="IPR006297">
    <property type="entry name" value="EF-4"/>
</dbReference>
<organism evidence="14 15">
    <name type="scientific">Streptomyces pilosus</name>
    <dbReference type="NCBI Taxonomy" id="28893"/>
    <lineage>
        <taxon>Bacteria</taxon>
        <taxon>Bacillati</taxon>
        <taxon>Actinomycetota</taxon>
        <taxon>Actinomycetes</taxon>
        <taxon>Kitasatosporales</taxon>
        <taxon>Streptomycetaceae</taxon>
        <taxon>Streptomyces</taxon>
    </lineage>
</organism>
<dbReference type="SMART" id="SM00838">
    <property type="entry name" value="EFG_C"/>
    <property type="match status" value="1"/>
</dbReference>
<evidence type="ECO:0000313" key="14">
    <source>
        <dbReference type="EMBL" id="GGQ63664.1"/>
    </source>
</evidence>
<dbReference type="GO" id="GO:0005525">
    <property type="term" value="F:GTP binding"/>
    <property type="evidence" value="ECO:0007669"/>
    <property type="project" value="UniProtKB-UniRule"/>
</dbReference>
<dbReference type="EC" id="3.6.5.n1" evidence="11 12"/>
<accession>A0A918EUD5</accession>
<dbReference type="CDD" id="cd03709">
    <property type="entry name" value="lepA_C"/>
    <property type="match status" value="1"/>
</dbReference>
<feature type="binding site" evidence="12">
    <location>
        <begin position="148"/>
        <end position="151"/>
    </location>
    <ligand>
        <name>GTP</name>
        <dbReference type="ChEBI" id="CHEBI:37565"/>
    </ligand>
</feature>
<dbReference type="CDD" id="cd03699">
    <property type="entry name" value="EF4_II"/>
    <property type="match status" value="1"/>
</dbReference>
<keyword evidence="2 12" id="KW-1003">Cell membrane</keyword>
<dbReference type="Gene3D" id="3.30.70.870">
    <property type="entry name" value="Elongation Factor G (Translational Gtpase), domain 3"/>
    <property type="match status" value="1"/>
</dbReference>
<dbReference type="InterPro" id="IPR009000">
    <property type="entry name" value="Transl_B-barrel_sf"/>
</dbReference>
<dbReference type="EMBL" id="BMTU01000001">
    <property type="protein sequence ID" value="GGQ63664.1"/>
    <property type="molecule type" value="Genomic_DNA"/>
</dbReference>
<dbReference type="FunFam" id="2.40.30.10:FF:000015">
    <property type="entry name" value="Translation factor GUF1, mitochondrial"/>
    <property type="match status" value="1"/>
</dbReference>
<evidence type="ECO:0000256" key="3">
    <source>
        <dbReference type="ARBA" id="ARBA00022741"/>
    </source>
</evidence>
<dbReference type="InterPro" id="IPR000640">
    <property type="entry name" value="EFG_V-like"/>
</dbReference>
<dbReference type="Gene3D" id="3.30.70.2570">
    <property type="entry name" value="Elongation factor 4, C-terminal domain"/>
    <property type="match status" value="1"/>
</dbReference>
<dbReference type="FunFam" id="3.40.50.300:FF:000078">
    <property type="entry name" value="Elongation factor 4"/>
    <property type="match status" value="1"/>
</dbReference>
<dbReference type="SUPFAM" id="SSF52540">
    <property type="entry name" value="P-loop containing nucleoside triphosphate hydrolases"/>
    <property type="match status" value="1"/>
</dbReference>
<dbReference type="SUPFAM" id="SSF54980">
    <property type="entry name" value="EF-G C-terminal domain-like"/>
    <property type="match status" value="2"/>
</dbReference>
<comment type="subcellular location">
    <subcellularLocation>
        <location evidence="12">Cell membrane</location>
        <topology evidence="12">Peripheral membrane protein</topology>
        <orientation evidence="12">Cytoplasmic side</orientation>
    </subcellularLocation>
</comment>
<dbReference type="AlphaFoldDB" id="A0A918EUD5"/>
<gene>
    <name evidence="12 14" type="primary">lepA</name>
    <name evidence="14" type="ORF">GCM10010280_07390</name>
</gene>
<sequence length="622" mass="68453">MPAIPSHVPEPSRTDPALIRNFCIIAHIDHGKSTLADRMLQLTGVVEQRQMRAQYLDRMDIERERGITIKSQAVRLPWAPTHDKGNTHILNMIDTPGHVDFTYEVSRSLAACEGTILLVDAAQGIEAQTLANLYLAMENDLTIIPVLNKIDLPAAQPEKFAEELANLVGCDPDDVLKVSAKTGMGVEALLDRVVAEVPAPVGVKDAPARAMIFDSVYDSYRGVVTYVRVIDGQLNKRERIRMMSTGATHELLEIGTNSPEMLSADGLGVGEVGYLITGVKDVRQSKVGDTVTSQHKGAEEALGGYKDPKPMVFSGLYPLDGSDYPELREALDKLQLNDAALVYEPETSAALGFGFRVGFLGLLHLDVIRERLEREFGLDLIATAPNVVYRVLMEDGTEHTVTNPSEFPEGKISEVYEPVVRATILAPSEFIGSIMELCQTRRGVLLGMDYLSEDRVEIRYTLPLAEIVFDFFDQLKSKTRGYASLDYEPTGEQTSSLVKVDILLHGDKVDAFSAITHKDAAYAYGVRLVAKLRELIPRQAFEVPIQAAIGSRVIARETIRAIRKDVLAKCYGGDISRKRKLLEKQKEGKKRMKMVGSVEVPQEAFIAVLSSDESAGSGKAKK</sequence>
<dbReference type="InterPro" id="IPR031157">
    <property type="entry name" value="G_TR_CS"/>
</dbReference>
<dbReference type="InterPro" id="IPR027417">
    <property type="entry name" value="P-loop_NTPase"/>
</dbReference>
<keyword evidence="4 12" id="KW-0378">Hydrolase</keyword>